<feature type="compositionally biased region" description="Acidic residues" evidence="2">
    <location>
        <begin position="743"/>
        <end position="756"/>
    </location>
</feature>
<keyword evidence="5" id="KW-1185">Reference proteome</keyword>
<dbReference type="PROSITE" id="PS50158">
    <property type="entry name" value="ZF_CCHC"/>
    <property type="match status" value="1"/>
</dbReference>
<dbReference type="Pfam" id="PF00098">
    <property type="entry name" value="zf-CCHC"/>
    <property type="match status" value="1"/>
</dbReference>
<evidence type="ECO:0000256" key="1">
    <source>
        <dbReference type="PROSITE-ProRule" id="PRU00047"/>
    </source>
</evidence>
<feature type="region of interest" description="Disordered" evidence="2">
    <location>
        <begin position="318"/>
        <end position="344"/>
    </location>
</feature>
<keyword evidence="1" id="KW-0863">Zinc-finger</keyword>
<protein>
    <recommendedName>
        <fullName evidence="3">CCHC-type domain-containing protein</fullName>
    </recommendedName>
</protein>
<feature type="non-terminal residue" evidence="4">
    <location>
        <position position="1"/>
    </location>
</feature>
<dbReference type="Gene3D" id="4.10.60.10">
    <property type="entry name" value="Zinc finger, CCHC-type"/>
    <property type="match status" value="1"/>
</dbReference>
<comment type="caution">
    <text evidence="4">The sequence shown here is derived from an EMBL/GenBank/DDBJ whole genome shotgun (WGS) entry which is preliminary data.</text>
</comment>
<organism evidence="4 5">
    <name type="scientific">Prorocentrum cordatum</name>
    <dbReference type="NCBI Taxonomy" id="2364126"/>
    <lineage>
        <taxon>Eukaryota</taxon>
        <taxon>Sar</taxon>
        <taxon>Alveolata</taxon>
        <taxon>Dinophyceae</taxon>
        <taxon>Prorocentrales</taxon>
        <taxon>Prorocentraceae</taxon>
        <taxon>Prorocentrum</taxon>
    </lineage>
</organism>
<feature type="compositionally biased region" description="Basic and acidic residues" evidence="2">
    <location>
        <begin position="601"/>
        <end position="613"/>
    </location>
</feature>
<feature type="compositionally biased region" description="Low complexity" evidence="2">
    <location>
        <begin position="19"/>
        <end position="62"/>
    </location>
</feature>
<feature type="domain" description="CCHC-type" evidence="3">
    <location>
        <begin position="305"/>
        <end position="321"/>
    </location>
</feature>
<keyword evidence="1" id="KW-0479">Metal-binding</keyword>
<feature type="region of interest" description="Disordered" evidence="2">
    <location>
        <begin position="840"/>
        <end position="860"/>
    </location>
</feature>
<feature type="region of interest" description="Disordered" evidence="2">
    <location>
        <begin position="558"/>
        <end position="589"/>
    </location>
</feature>
<evidence type="ECO:0000259" key="3">
    <source>
        <dbReference type="PROSITE" id="PS50158"/>
    </source>
</evidence>
<keyword evidence="1" id="KW-0862">Zinc</keyword>
<accession>A0ABN9W482</accession>
<dbReference type="SUPFAM" id="SSF57756">
    <property type="entry name" value="Retrovirus zinc finger-like domains"/>
    <property type="match status" value="1"/>
</dbReference>
<evidence type="ECO:0000256" key="2">
    <source>
        <dbReference type="SAM" id="MobiDB-lite"/>
    </source>
</evidence>
<dbReference type="Proteomes" id="UP001189429">
    <property type="component" value="Unassembled WGS sequence"/>
</dbReference>
<feature type="region of interest" description="Disordered" evidence="2">
    <location>
        <begin position="601"/>
        <end position="758"/>
    </location>
</feature>
<feature type="region of interest" description="Disordered" evidence="2">
    <location>
        <begin position="18"/>
        <end position="74"/>
    </location>
</feature>
<evidence type="ECO:0000313" key="5">
    <source>
        <dbReference type="Proteomes" id="UP001189429"/>
    </source>
</evidence>
<gene>
    <name evidence="4" type="ORF">PCOR1329_LOCUS63914</name>
</gene>
<name>A0ABN9W482_9DINO</name>
<reference evidence="4" key="1">
    <citation type="submission" date="2023-10" db="EMBL/GenBank/DDBJ databases">
        <authorList>
            <person name="Chen Y."/>
            <person name="Shah S."/>
            <person name="Dougan E. K."/>
            <person name="Thang M."/>
            <person name="Chan C."/>
        </authorList>
    </citation>
    <scope>NUCLEOTIDE SEQUENCE [LARGE SCALE GENOMIC DNA]</scope>
</reference>
<dbReference type="InterPro" id="IPR036875">
    <property type="entry name" value="Znf_CCHC_sf"/>
</dbReference>
<feature type="non-terminal residue" evidence="4">
    <location>
        <position position="1026"/>
    </location>
</feature>
<dbReference type="InterPro" id="IPR001878">
    <property type="entry name" value="Znf_CCHC"/>
</dbReference>
<evidence type="ECO:0000313" key="4">
    <source>
        <dbReference type="EMBL" id="CAK0880901.1"/>
    </source>
</evidence>
<proteinExistence type="predicted"/>
<feature type="compositionally biased region" description="Basic and acidic residues" evidence="2">
    <location>
        <begin position="645"/>
        <end position="660"/>
    </location>
</feature>
<dbReference type="SMART" id="SM00343">
    <property type="entry name" value="ZnF_C2HC"/>
    <property type="match status" value="1"/>
</dbReference>
<sequence length="1026" mass="111840">TASYATMWLGREGTQQWSSLAPAAPPATRLGAAAAASAAPPAAPRAPAAAPVQRAADVQADATSKRSSLAPAAQGGRVVDELPLELQEKLMNIQEDIDSEDGLEVLIRYLRQCRGDRDDDKQKEAFRPRSTDWLEKIQVEQLKSGAHLSEQNLINMLSISQGRDDLDSIKKAMMRMDAKRIATKASAGGAGGARSRVFASVENAVAAVQEQAGDDEEDMEEWVVEFLEDSVLEHDDAEAVHVAVDHRDLDEDQLRAVIGAILDEMREEEGKPRRWAESKELKRAMARVGSGKQRLSIEKLKARSKCANCGQKGHWRKECPNPFRPKPRSKAETRPRGPMYVRGGDGASSGMTWLAGAVRIEEICRAAAQVADGVRQLDDDREPAGMVDTAAGQALAGSERLEKLKAAYARRGWKIPTRHGKVAGQARGVGGSAKVIGEALIPITATPNQSVIILFRIVEGPIPPLLPVKWPESVGAVVDLRKDVIDLSGTELPSHREPPGHRLVSLLGARPPLLFEVAADAAVDWPGLKAADICAYSYLLPRSSPCFLEIGSSQDACRSGGSGLQEIRGEKVSGGSDQVPGPDMEEAPSGLPVRWHVEESMRSGGHLQDEEGKGTGVYQQEEERKEEREANKEEGGGAAPGDLPEGVHDFGDTVKPEVDRTSVAIELETKLEAARGPSLPDVTTEARGPTSSPPDRDVRKTLQSKSGSPAKLIKEARAMQRRRQQAQQETKAKDEWETIGMDEGSEATDPEPDQEELSTGKIIFPPTMQTWRRMTLRAIWSSNAKATIMNANIMSGERAPEAALECDHPRWARRRGTNQYAKYEHCLKCKTRLWIERDRHSDHTRPSAQAEPPPLAIKPEPVYKKTVTAPATKVKTEKGAQSSGPETTAKVLKALDDNNNKALQQMAEAVQGNAIELDQITTDRQWPPSLLSDSEKTQLLAQAAVFLVTGEEGREFQESLRGYTRARVTDEGIPLLESLTPDLSPAQLQNAIRSSSKDVLKSEAWRSEDVARFSGLLTRGAFQLCQ</sequence>
<dbReference type="EMBL" id="CAUYUJ010018130">
    <property type="protein sequence ID" value="CAK0880901.1"/>
    <property type="molecule type" value="Genomic_DNA"/>
</dbReference>
<feature type="compositionally biased region" description="Basic and acidic residues" evidence="2">
    <location>
        <begin position="621"/>
        <end position="635"/>
    </location>
</feature>